<dbReference type="Proteomes" id="UP000198854">
    <property type="component" value="Unassembled WGS sequence"/>
</dbReference>
<dbReference type="Gene3D" id="1.10.150.590">
    <property type="entry name" value="Dinitrogenase iron-molybdenum cofactor, N-terminal"/>
    <property type="match status" value="1"/>
</dbReference>
<feature type="domain" description="Dinitrogenase iron-molybdenum cofactor biosynthesis" evidence="3">
    <location>
        <begin position="110"/>
        <end position="199"/>
    </location>
</feature>
<dbReference type="Pfam" id="PF16844">
    <property type="entry name" value="DIMCO_N"/>
    <property type="match status" value="1"/>
</dbReference>
<dbReference type="InterPro" id="IPR038127">
    <property type="entry name" value="NafY_N_sf"/>
</dbReference>
<feature type="domain" description="Dinitrogenase iron-molybdenum cofactor N-terminal" evidence="4">
    <location>
        <begin position="6"/>
        <end position="77"/>
    </location>
</feature>
<dbReference type="InterPro" id="IPR036105">
    <property type="entry name" value="DiNase_FeMo-co_biosyn_sf"/>
</dbReference>
<proteinExistence type="inferred from homology"/>
<evidence type="ECO:0000313" key="5">
    <source>
        <dbReference type="EMBL" id="SDH51313.1"/>
    </source>
</evidence>
<dbReference type="InterPro" id="IPR031763">
    <property type="entry name" value="NafY_N"/>
</dbReference>
<comment type="similarity">
    <text evidence="1">Belongs to the NifX/NifY family.</text>
</comment>
<organism evidence="5 6">
    <name type="scientific">Vibrio xiamenensis</name>
    <dbReference type="NCBI Taxonomy" id="861298"/>
    <lineage>
        <taxon>Bacteria</taxon>
        <taxon>Pseudomonadati</taxon>
        <taxon>Pseudomonadota</taxon>
        <taxon>Gammaproteobacteria</taxon>
        <taxon>Vibrionales</taxon>
        <taxon>Vibrionaceae</taxon>
        <taxon>Vibrio</taxon>
    </lineage>
</organism>
<dbReference type="Pfam" id="PF02579">
    <property type="entry name" value="Nitro_FeMo-Co"/>
    <property type="match status" value="1"/>
</dbReference>
<dbReference type="InterPro" id="IPR051840">
    <property type="entry name" value="NifX/NifY_domain"/>
</dbReference>
<dbReference type="CDD" id="cd00853">
    <property type="entry name" value="NifX"/>
    <property type="match status" value="1"/>
</dbReference>
<name>A0A1G8D1E3_9VIBR</name>
<evidence type="ECO:0000259" key="3">
    <source>
        <dbReference type="Pfam" id="PF02579"/>
    </source>
</evidence>
<dbReference type="RefSeq" id="WP_093275490.1">
    <property type="nucleotide sequence ID" value="NZ_FNDD01000018.1"/>
</dbReference>
<evidence type="ECO:0000259" key="4">
    <source>
        <dbReference type="Pfam" id="PF16844"/>
    </source>
</evidence>
<dbReference type="Gene3D" id="3.30.420.130">
    <property type="entry name" value="Dinitrogenase iron-molybdenum cofactor biosynthesis domain"/>
    <property type="match status" value="1"/>
</dbReference>
<protein>
    <submittedName>
        <fullName evidence="5">Nitrogen fixation protein NifX</fullName>
    </submittedName>
</protein>
<sequence length="222" mass="23537">MESSPLSEHVALRIGLAARALPGLNVRALLALLTTNLGTPLTEESLTSLSPKKWRSMAAKLDGEFSRFELDSAHAALCSLAVGEVNAPQAVSATSLDGPSITVAMTSNREQELDGHFGSCLRMLVYQVTADAHQLIDVREVNTELKGEERSVYLVSLLNGCDLLFTLSIGGPAAAKVTRAGVHPVKVKTPCACAEQLEELSSVIAGTPPRWLANKLSKPLPA</sequence>
<dbReference type="InterPro" id="IPR003731">
    <property type="entry name" value="Di-Nase_FeMo-co_biosynth"/>
</dbReference>
<accession>A0A1G8D1E3</accession>
<dbReference type="EMBL" id="FNDD01000018">
    <property type="protein sequence ID" value="SDH51313.1"/>
    <property type="molecule type" value="Genomic_DNA"/>
</dbReference>
<dbReference type="PANTHER" id="PTHR33937">
    <property type="entry name" value="IRON-MOLYBDENUM PROTEIN-RELATED-RELATED"/>
    <property type="match status" value="1"/>
</dbReference>
<dbReference type="SUPFAM" id="SSF53146">
    <property type="entry name" value="Nitrogenase accessory factor-like"/>
    <property type="match status" value="1"/>
</dbReference>
<dbReference type="InterPro" id="IPR034169">
    <property type="entry name" value="NifX-like"/>
</dbReference>
<dbReference type="STRING" id="861298.SAMN04488136_11838"/>
<dbReference type="AlphaFoldDB" id="A0A1G8D1E3"/>
<reference evidence="5 6" key="1">
    <citation type="submission" date="2016-10" db="EMBL/GenBank/DDBJ databases">
        <authorList>
            <person name="de Groot N.N."/>
        </authorList>
    </citation>
    <scope>NUCLEOTIDE SEQUENCE [LARGE SCALE GENOMIC DNA]</scope>
    <source>
        <strain evidence="5 6">CGMCC 1.10228</strain>
    </source>
</reference>
<evidence type="ECO:0000256" key="1">
    <source>
        <dbReference type="ARBA" id="ARBA00010285"/>
    </source>
</evidence>
<dbReference type="PANTHER" id="PTHR33937:SF1">
    <property type="entry name" value="IRON-MOLIBDENUM COFACTOR PROCESSING PROTEIN"/>
    <property type="match status" value="1"/>
</dbReference>
<keyword evidence="2" id="KW-0535">Nitrogen fixation</keyword>
<dbReference type="OrthoDB" id="9797941at2"/>
<evidence type="ECO:0000256" key="2">
    <source>
        <dbReference type="ARBA" id="ARBA00023231"/>
    </source>
</evidence>
<keyword evidence="6" id="KW-1185">Reference proteome</keyword>
<gene>
    <name evidence="5" type="ORF">SAMN04488136_11838</name>
</gene>
<evidence type="ECO:0000313" key="6">
    <source>
        <dbReference type="Proteomes" id="UP000198854"/>
    </source>
</evidence>